<reference evidence="2" key="1">
    <citation type="submission" date="2020-05" db="EMBL/GenBank/DDBJ databases">
        <authorList>
            <person name="Chiriac C."/>
            <person name="Salcher M."/>
            <person name="Ghai R."/>
            <person name="Kavagutti S V."/>
        </authorList>
    </citation>
    <scope>NUCLEOTIDE SEQUENCE</scope>
</reference>
<proteinExistence type="predicted"/>
<organism evidence="2">
    <name type="scientific">freshwater metagenome</name>
    <dbReference type="NCBI Taxonomy" id="449393"/>
    <lineage>
        <taxon>unclassified sequences</taxon>
        <taxon>metagenomes</taxon>
        <taxon>ecological metagenomes</taxon>
    </lineage>
</organism>
<gene>
    <name evidence="2" type="ORF">UFOPK4061_01358</name>
</gene>
<accession>A0A6J7QUV0</accession>
<name>A0A6J7QUV0_9ZZZZ</name>
<protein>
    <submittedName>
        <fullName evidence="2">Unannotated protein</fullName>
    </submittedName>
</protein>
<dbReference type="EMBL" id="CAFBPD010000252">
    <property type="protein sequence ID" value="CAB5020389.1"/>
    <property type="molecule type" value="Genomic_DNA"/>
</dbReference>
<evidence type="ECO:0000256" key="1">
    <source>
        <dbReference type="SAM" id="MobiDB-lite"/>
    </source>
</evidence>
<sequence length="218" mass="23164">MALVNLSSRSSGSSQGSLSLLGCELGDSRPLLGLEARQHTFGRIEALICLFLGVLHLVANRLRRILLLLQFRLCLRQAKPGRLSLAQRRCLGHRHLIEGGGLGEELVGVVGKEHLQGGVDSPARVRGAGELVDCSGDLAEVSLLSGHLALERVKIRLDIGKANLGLVVPLTCTLGLGLEIADLVAHLLQVARRGLRGRGCSGNDERPDSSGQNSTANR</sequence>
<feature type="region of interest" description="Disordered" evidence="1">
    <location>
        <begin position="198"/>
        <end position="218"/>
    </location>
</feature>
<feature type="compositionally biased region" description="Polar residues" evidence="1">
    <location>
        <begin position="209"/>
        <end position="218"/>
    </location>
</feature>
<evidence type="ECO:0000313" key="2">
    <source>
        <dbReference type="EMBL" id="CAB5020389.1"/>
    </source>
</evidence>
<dbReference type="AlphaFoldDB" id="A0A6J7QUV0"/>